<evidence type="ECO:0000313" key="2">
    <source>
        <dbReference type="EMBL" id="RNA26957.1"/>
    </source>
</evidence>
<keyword evidence="1" id="KW-0472">Membrane</keyword>
<gene>
    <name evidence="2" type="ORF">BpHYR1_017105</name>
</gene>
<dbReference type="AlphaFoldDB" id="A0A3M7RUG5"/>
<protein>
    <submittedName>
        <fullName evidence="2">Uncharacterized protein</fullName>
    </submittedName>
</protein>
<dbReference type="EMBL" id="REGN01002631">
    <property type="protein sequence ID" value="RNA26957.1"/>
    <property type="molecule type" value="Genomic_DNA"/>
</dbReference>
<keyword evidence="1" id="KW-0812">Transmembrane</keyword>
<proteinExistence type="predicted"/>
<keyword evidence="1" id="KW-1133">Transmembrane helix</keyword>
<evidence type="ECO:0000256" key="1">
    <source>
        <dbReference type="SAM" id="Phobius"/>
    </source>
</evidence>
<comment type="caution">
    <text evidence="2">The sequence shown here is derived from an EMBL/GenBank/DDBJ whole genome shotgun (WGS) entry which is preliminary data.</text>
</comment>
<organism evidence="2 3">
    <name type="scientific">Brachionus plicatilis</name>
    <name type="common">Marine rotifer</name>
    <name type="synonym">Brachionus muelleri</name>
    <dbReference type="NCBI Taxonomy" id="10195"/>
    <lineage>
        <taxon>Eukaryota</taxon>
        <taxon>Metazoa</taxon>
        <taxon>Spiralia</taxon>
        <taxon>Gnathifera</taxon>
        <taxon>Rotifera</taxon>
        <taxon>Eurotatoria</taxon>
        <taxon>Monogononta</taxon>
        <taxon>Pseudotrocha</taxon>
        <taxon>Ploima</taxon>
        <taxon>Brachionidae</taxon>
        <taxon>Brachionus</taxon>
    </lineage>
</organism>
<reference evidence="2 3" key="1">
    <citation type="journal article" date="2018" name="Sci. Rep.">
        <title>Genomic signatures of local adaptation to the degree of environmental predictability in rotifers.</title>
        <authorList>
            <person name="Franch-Gras L."/>
            <person name="Hahn C."/>
            <person name="Garcia-Roger E.M."/>
            <person name="Carmona M.J."/>
            <person name="Serra M."/>
            <person name="Gomez A."/>
        </authorList>
    </citation>
    <scope>NUCLEOTIDE SEQUENCE [LARGE SCALE GENOMIC DNA]</scope>
    <source>
        <strain evidence="2">HYR1</strain>
    </source>
</reference>
<keyword evidence="3" id="KW-1185">Reference proteome</keyword>
<sequence>MVSSHSIKTCTSKVSDPSFVFLVESQEHNECMLSLYIFFISLFIFFSFITFGQLRSIIDLPINYLFVISRVQFNCALRALSKN</sequence>
<evidence type="ECO:0000313" key="3">
    <source>
        <dbReference type="Proteomes" id="UP000276133"/>
    </source>
</evidence>
<name>A0A3M7RUG5_BRAPC</name>
<feature type="transmembrane region" description="Helical" evidence="1">
    <location>
        <begin position="33"/>
        <end position="51"/>
    </location>
</feature>
<dbReference type="Proteomes" id="UP000276133">
    <property type="component" value="Unassembled WGS sequence"/>
</dbReference>
<accession>A0A3M7RUG5</accession>